<dbReference type="PANTHER" id="PTHR46165:SF2">
    <property type="entry name" value="SET AND MYND DOMAIN-CONTAINING PROTEIN 4"/>
    <property type="match status" value="1"/>
</dbReference>
<dbReference type="OrthoDB" id="62495at2759"/>
<evidence type="ECO:0000256" key="2">
    <source>
        <dbReference type="ARBA" id="ARBA00022679"/>
    </source>
</evidence>
<dbReference type="GO" id="GO:0042826">
    <property type="term" value="F:histone deacetylase binding"/>
    <property type="evidence" value="ECO:0007669"/>
    <property type="project" value="TreeGrafter"/>
</dbReference>
<proteinExistence type="predicted"/>
<dbReference type="InterPro" id="IPR052097">
    <property type="entry name" value="SET-MYND_domain_protein"/>
</dbReference>
<evidence type="ECO:0000313" key="5">
    <source>
        <dbReference type="Proteomes" id="UP000784294"/>
    </source>
</evidence>
<dbReference type="GO" id="GO:0005737">
    <property type="term" value="C:cytoplasm"/>
    <property type="evidence" value="ECO:0007669"/>
    <property type="project" value="TreeGrafter"/>
</dbReference>
<dbReference type="GO" id="GO:0005634">
    <property type="term" value="C:nucleus"/>
    <property type="evidence" value="ECO:0007669"/>
    <property type="project" value="TreeGrafter"/>
</dbReference>
<evidence type="ECO:0000256" key="3">
    <source>
        <dbReference type="ARBA" id="ARBA00022691"/>
    </source>
</evidence>
<keyword evidence="1" id="KW-0489">Methyltransferase</keyword>
<keyword evidence="3" id="KW-0949">S-adenosyl-L-methionine</keyword>
<organism evidence="4 5">
    <name type="scientific">Protopolystoma xenopodis</name>
    <dbReference type="NCBI Taxonomy" id="117903"/>
    <lineage>
        <taxon>Eukaryota</taxon>
        <taxon>Metazoa</taxon>
        <taxon>Spiralia</taxon>
        <taxon>Lophotrochozoa</taxon>
        <taxon>Platyhelminthes</taxon>
        <taxon>Monogenea</taxon>
        <taxon>Polyopisthocotylea</taxon>
        <taxon>Polystomatidea</taxon>
        <taxon>Polystomatidae</taxon>
        <taxon>Protopolystoma</taxon>
    </lineage>
</organism>
<evidence type="ECO:0000313" key="4">
    <source>
        <dbReference type="EMBL" id="VEL38102.1"/>
    </source>
</evidence>
<dbReference type="Proteomes" id="UP000784294">
    <property type="component" value="Unassembled WGS sequence"/>
</dbReference>
<name>A0A448XJE5_9PLAT</name>
<accession>A0A448XJE5</accession>
<keyword evidence="5" id="KW-1185">Reference proteome</keyword>
<comment type="caution">
    <text evidence="4">The sequence shown here is derived from an EMBL/GenBank/DDBJ whole genome shotgun (WGS) entry which is preliminary data.</text>
</comment>
<protein>
    <recommendedName>
        <fullName evidence="6">SET domain-containing protein</fullName>
    </recommendedName>
</protein>
<dbReference type="GO" id="GO:0008168">
    <property type="term" value="F:methyltransferase activity"/>
    <property type="evidence" value="ECO:0007669"/>
    <property type="project" value="UniProtKB-KW"/>
</dbReference>
<evidence type="ECO:0000256" key="1">
    <source>
        <dbReference type="ARBA" id="ARBA00022603"/>
    </source>
</evidence>
<gene>
    <name evidence="4" type="ORF">PXEA_LOCUS31542</name>
</gene>
<dbReference type="PANTHER" id="PTHR46165">
    <property type="entry name" value="SET AND MYND DOMAIN-CONTAINING PROTEIN 4"/>
    <property type="match status" value="1"/>
</dbReference>
<dbReference type="EMBL" id="CAAALY010256895">
    <property type="protein sequence ID" value="VEL38102.1"/>
    <property type="molecule type" value="Genomic_DNA"/>
</dbReference>
<dbReference type="AlphaFoldDB" id="A0A448XJE5"/>
<dbReference type="GO" id="GO:0032259">
    <property type="term" value="P:methylation"/>
    <property type="evidence" value="ECO:0007669"/>
    <property type="project" value="UniProtKB-KW"/>
</dbReference>
<sequence length="220" mass="23869">MNKPPMFIFLLDCIGLGHLCYRLACLRLLGLQGPPESPGDSPSPASIDRLVDHFTEFRPAELLEYALTAWFIQLMLTKAIDIQLLPATGISFLEGPGAQTPGGSAERKVILGLWTFRMLRRLQCNAHALTEIRFVSPAQRLDRASARRGSAGRSKKCRSRTSGSACVAKPLGPILPSPIRRLGEVRVASGLFPCAALLNHSCRPSVSNGFQVSPLPHGAF</sequence>
<reference evidence="4" key="1">
    <citation type="submission" date="2018-11" db="EMBL/GenBank/DDBJ databases">
        <authorList>
            <consortium name="Pathogen Informatics"/>
        </authorList>
    </citation>
    <scope>NUCLEOTIDE SEQUENCE</scope>
</reference>
<keyword evidence="2" id="KW-0808">Transferase</keyword>
<evidence type="ECO:0008006" key="6">
    <source>
        <dbReference type="Google" id="ProtNLM"/>
    </source>
</evidence>